<dbReference type="Pfam" id="PF25873">
    <property type="entry name" value="WHD_MalT"/>
    <property type="match status" value="1"/>
</dbReference>
<dbReference type="Pfam" id="PF00196">
    <property type="entry name" value="GerE"/>
    <property type="match status" value="1"/>
</dbReference>
<dbReference type="SMART" id="SM00421">
    <property type="entry name" value="HTH_LUXR"/>
    <property type="match status" value="1"/>
</dbReference>
<dbReference type="PANTHER" id="PTHR44688:SF25">
    <property type="entry name" value="HTH LUXR-TYPE DOMAIN-CONTAINING PROTEIN"/>
    <property type="match status" value="1"/>
</dbReference>
<dbReference type="SUPFAM" id="SSF46894">
    <property type="entry name" value="C-terminal effector domain of the bipartite response regulators"/>
    <property type="match status" value="1"/>
</dbReference>
<dbReference type="InterPro" id="IPR011990">
    <property type="entry name" value="TPR-like_helical_dom_sf"/>
</dbReference>
<reference evidence="6" key="1">
    <citation type="journal article" date="2020" name="Int. J. Syst. Evol. Microbiol.">
        <title>Alteromonas alba sp. nov., a marine bacterium isolated from the seawater of the West Pacific Ocean.</title>
        <authorList>
            <person name="Sun C."/>
            <person name="Wu Y.-H."/>
            <person name="Xamxidin M."/>
            <person name="Cheng H."/>
            <person name="Xu X.-W."/>
        </authorList>
    </citation>
    <scope>NUCLEOTIDE SEQUENCE [LARGE SCALE GENOMIC DNA]</scope>
    <source>
        <strain evidence="6">190</strain>
    </source>
</reference>
<dbReference type="Gene3D" id="3.40.50.300">
    <property type="entry name" value="P-loop containing nucleotide triphosphate hydrolases"/>
    <property type="match status" value="1"/>
</dbReference>
<name>A0A2S9V5E2_9ALTE</name>
<dbReference type="InterPro" id="IPR036388">
    <property type="entry name" value="WH-like_DNA-bd_sf"/>
</dbReference>
<keyword evidence="1" id="KW-0805">Transcription regulation</keyword>
<dbReference type="PRINTS" id="PR00038">
    <property type="entry name" value="HTHLUXR"/>
</dbReference>
<dbReference type="InterPro" id="IPR000792">
    <property type="entry name" value="Tscrpt_reg_LuxR_C"/>
</dbReference>
<protein>
    <recommendedName>
        <fullName evidence="4">HTH luxR-type domain-containing protein</fullName>
    </recommendedName>
</protein>
<dbReference type="SUPFAM" id="SSF48452">
    <property type="entry name" value="TPR-like"/>
    <property type="match status" value="1"/>
</dbReference>
<dbReference type="SUPFAM" id="SSF52540">
    <property type="entry name" value="P-loop containing nucleoside triphosphate hydrolases"/>
    <property type="match status" value="1"/>
</dbReference>
<dbReference type="InterPro" id="IPR059106">
    <property type="entry name" value="WHD_MalT"/>
</dbReference>
<evidence type="ECO:0000256" key="2">
    <source>
        <dbReference type="ARBA" id="ARBA00023125"/>
    </source>
</evidence>
<dbReference type="PROSITE" id="PS50043">
    <property type="entry name" value="HTH_LUXR_2"/>
    <property type="match status" value="1"/>
</dbReference>
<feature type="domain" description="HTH luxR-type" evidence="4">
    <location>
        <begin position="821"/>
        <end position="886"/>
    </location>
</feature>
<proteinExistence type="predicted"/>
<dbReference type="InterPro" id="IPR027417">
    <property type="entry name" value="P-loop_NTPase"/>
</dbReference>
<dbReference type="GO" id="GO:0003677">
    <property type="term" value="F:DNA binding"/>
    <property type="evidence" value="ECO:0007669"/>
    <property type="project" value="UniProtKB-KW"/>
</dbReference>
<organism evidence="5 6">
    <name type="scientific">Alteromonas alba</name>
    <dbReference type="NCBI Taxonomy" id="2079529"/>
    <lineage>
        <taxon>Bacteria</taxon>
        <taxon>Pseudomonadati</taxon>
        <taxon>Pseudomonadota</taxon>
        <taxon>Gammaproteobacteria</taxon>
        <taxon>Alteromonadales</taxon>
        <taxon>Alteromonadaceae</taxon>
        <taxon>Alteromonas/Salinimonas group</taxon>
        <taxon>Alteromonas</taxon>
    </lineage>
</organism>
<dbReference type="Gene3D" id="1.10.10.10">
    <property type="entry name" value="Winged helix-like DNA-binding domain superfamily/Winged helix DNA-binding domain"/>
    <property type="match status" value="1"/>
</dbReference>
<dbReference type="Gene3D" id="1.25.40.10">
    <property type="entry name" value="Tetratricopeptide repeat domain"/>
    <property type="match status" value="1"/>
</dbReference>
<evidence type="ECO:0000259" key="4">
    <source>
        <dbReference type="PROSITE" id="PS50043"/>
    </source>
</evidence>
<dbReference type="EMBL" id="PVNP01000203">
    <property type="protein sequence ID" value="PRO71643.1"/>
    <property type="molecule type" value="Genomic_DNA"/>
</dbReference>
<dbReference type="GO" id="GO:0006355">
    <property type="term" value="P:regulation of DNA-templated transcription"/>
    <property type="evidence" value="ECO:0007669"/>
    <property type="project" value="InterPro"/>
</dbReference>
<dbReference type="Proteomes" id="UP000238949">
    <property type="component" value="Unassembled WGS sequence"/>
</dbReference>
<comment type="caution">
    <text evidence="5">The sequence shown here is derived from an EMBL/GenBank/DDBJ whole genome shotgun (WGS) entry which is preliminary data.</text>
</comment>
<evidence type="ECO:0000256" key="1">
    <source>
        <dbReference type="ARBA" id="ARBA00023015"/>
    </source>
</evidence>
<keyword evidence="3" id="KW-0804">Transcription</keyword>
<keyword evidence="6" id="KW-1185">Reference proteome</keyword>
<accession>A0A2S9V5E2</accession>
<dbReference type="CDD" id="cd06170">
    <property type="entry name" value="LuxR_C_like"/>
    <property type="match status" value="1"/>
</dbReference>
<dbReference type="PANTHER" id="PTHR44688">
    <property type="entry name" value="DNA-BINDING TRANSCRIPTIONAL ACTIVATOR DEVR_DOSR"/>
    <property type="match status" value="1"/>
</dbReference>
<gene>
    <name evidence="5" type="ORF">C6Y40_21175</name>
</gene>
<evidence type="ECO:0000313" key="6">
    <source>
        <dbReference type="Proteomes" id="UP000238949"/>
    </source>
</evidence>
<keyword evidence="2" id="KW-0238">DNA-binding</keyword>
<evidence type="ECO:0000256" key="3">
    <source>
        <dbReference type="ARBA" id="ARBA00023163"/>
    </source>
</evidence>
<sequence>MQDSSLIQQKFTPPIQHLKVCQRSDLMAKIDTAGPLLLTQVVSPAGYGKTTFLSQYAAHVAAQDSNVTVAWFSLESSDNEENQFFRLISAAMAHLNIVSWTSLQSSNNANSQMLDNFSQDILDALIKYSRPVVFIFDDFHHIRSRRILQFVEELLSIKATGLHLLLGSRVTPNMNIGHLIVSGTALQLETSDLRFSRTQVQELLGEIMNEEDLNAFYERSEGWPVAAQLASIWYRQRPQSNYRDIVAGSSEMLNRYLEEQVFSSLADETQEIILGICFLERFSAQQVDYMLQRDNSLEILQPLFTDYALLLPINEAQFSFRFHHLFASFLQKKALQTYGSHFIRDMRLRASSWYVIQDEVLEAVNQAIKADRPEHAIELIKQGGGWQIVMTKGIGIAESLVNQFSTDIISSSVTLSLLKSYLAIKFGQLYASLEYFELARQLVEGIEPGNDLHKDVHTIDVLLSTYRSEEMSLARIKECQALIGTLQEDDYVRHATLLAFVVISFNHIGEFKKAEHYARQAITQMQLGQCQVGVNYLLIHCGLSLLYRGFLDEAKDIFTRSEDMSKQLFGLDTGLKYMSQAGMALVFYQQNQQEEASRALGSCLPVLESMDCWVELYIVCYQAAIDIALLNNNVTQAREHIERGLIVARKRRFTVLRQYLNISALKVAVLTNELPDSVLPWEGLLKQEDAIVHWSIRLTLANALCLYFYKKHFLSKACEYAEYSCQESHNIHAPFEFAYSQGLKCVCLHGQGHSEQACSTAITLLEQVHTHNLVQVLMLLPDAFEGIIGQIRNHYWHECSPMVRQLIEIYRAQKSERSAVRHQNALVLSHREFQLAELLCEGLSNKAIANQLGISENTVKFHLKKLFKKLCVNKRAQAITLLLNTGLVTQRLQ</sequence>
<dbReference type="AlphaFoldDB" id="A0A2S9V5E2"/>
<dbReference type="OrthoDB" id="1123107at2"/>
<dbReference type="InterPro" id="IPR016032">
    <property type="entry name" value="Sig_transdc_resp-reg_C-effctor"/>
</dbReference>
<evidence type="ECO:0000313" key="5">
    <source>
        <dbReference type="EMBL" id="PRO71643.1"/>
    </source>
</evidence>